<evidence type="ECO:0000313" key="13">
    <source>
        <dbReference type="Proteomes" id="UP000196594"/>
    </source>
</evidence>
<evidence type="ECO:0000256" key="4">
    <source>
        <dbReference type="ARBA" id="ARBA00022801"/>
    </source>
</evidence>
<dbReference type="PROSITE" id="PS51199">
    <property type="entry name" value="SF4_HELICASE"/>
    <property type="match status" value="1"/>
</dbReference>
<evidence type="ECO:0000256" key="8">
    <source>
        <dbReference type="ARBA" id="ARBA00023235"/>
    </source>
</evidence>
<evidence type="ECO:0000259" key="11">
    <source>
        <dbReference type="PROSITE" id="PS51199"/>
    </source>
</evidence>
<organism evidence="12 13">
    <name type="scientific">Solibacillus kalamii</name>
    <dbReference type="NCBI Taxonomy" id="1748298"/>
    <lineage>
        <taxon>Bacteria</taxon>
        <taxon>Bacillati</taxon>
        <taxon>Bacillota</taxon>
        <taxon>Bacilli</taxon>
        <taxon>Bacillales</taxon>
        <taxon>Caryophanaceae</taxon>
        <taxon>Solibacillus</taxon>
    </lineage>
</organism>
<dbReference type="Proteomes" id="UP000196594">
    <property type="component" value="Unassembled WGS sequence"/>
</dbReference>
<dbReference type="CDD" id="cd00984">
    <property type="entry name" value="DnaB_C"/>
    <property type="match status" value="1"/>
</dbReference>
<dbReference type="Pfam" id="PF00772">
    <property type="entry name" value="DnaB"/>
    <property type="match status" value="1"/>
</dbReference>
<evidence type="ECO:0000256" key="5">
    <source>
        <dbReference type="ARBA" id="ARBA00022806"/>
    </source>
</evidence>
<dbReference type="InterPro" id="IPR007693">
    <property type="entry name" value="DNA_helicase_DnaB-like_N"/>
</dbReference>
<evidence type="ECO:0000256" key="9">
    <source>
        <dbReference type="ARBA" id="ARBA00044969"/>
    </source>
</evidence>
<keyword evidence="13" id="KW-1185">Reference proteome</keyword>
<dbReference type="PANTHER" id="PTHR30153">
    <property type="entry name" value="REPLICATIVE DNA HELICASE DNAB"/>
    <property type="match status" value="1"/>
</dbReference>
<evidence type="ECO:0000256" key="6">
    <source>
        <dbReference type="ARBA" id="ARBA00022840"/>
    </source>
</evidence>
<name>A0ABX3ZKY3_9BACL</name>
<keyword evidence="5" id="KW-0347">Helicase</keyword>
<protein>
    <recommendedName>
        <fullName evidence="9">DNA 5'-3' helicase</fullName>
        <ecNumber evidence="9">5.6.2.3</ecNumber>
    </recommendedName>
</protein>
<dbReference type="Pfam" id="PF03796">
    <property type="entry name" value="DnaB_C"/>
    <property type="match status" value="1"/>
</dbReference>
<comment type="caution">
    <text evidence="12">The sequence shown here is derived from an EMBL/GenBank/DDBJ whole genome shotgun (WGS) entry which is preliminary data.</text>
</comment>
<evidence type="ECO:0000256" key="2">
    <source>
        <dbReference type="ARBA" id="ARBA00022705"/>
    </source>
</evidence>
<comment type="catalytic activity">
    <reaction evidence="10">
        <text>ATP + H2O = ADP + phosphate + H(+)</text>
        <dbReference type="Rhea" id="RHEA:13065"/>
        <dbReference type="ChEBI" id="CHEBI:15377"/>
        <dbReference type="ChEBI" id="CHEBI:15378"/>
        <dbReference type="ChEBI" id="CHEBI:30616"/>
        <dbReference type="ChEBI" id="CHEBI:43474"/>
        <dbReference type="ChEBI" id="CHEBI:456216"/>
        <dbReference type="EC" id="5.6.2.3"/>
    </reaction>
</comment>
<evidence type="ECO:0000313" key="12">
    <source>
        <dbReference type="EMBL" id="OUZ40379.1"/>
    </source>
</evidence>
<keyword evidence="6" id="KW-0067">ATP-binding</keyword>
<keyword evidence="2" id="KW-0235">DNA replication</keyword>
<dbReference type="Gene3D" id="3.40.50.300">
    <property type="entry name" value="P-loop containing nucleotide triphosphate hydrolases"/>
    <property type="match status" value="1"/>
</dbReference>
<evidence type="ECO:0000256" key="1">
    <source>
        <dbReference type="ARBA" id="ARBA00008428"/>
    </source>
</evidence>
<comment type="similarity">
    <text evidence="1">Belongs to the helicase family. DnaB subfamily.</text>
</comment>
<accession>A0ABX3ZKY3</accession>
<dbReference type="InterPro" id="IPR016136">
    <property type="entry name" value="DNA_helicase_N/primase_C"/>
</dbReference>
<keyword evidence="7" id="KW-0238">DNA-binding</keyword>
<gene>
    <name evidence="12" type="ORF">CBM15_00550</name>
</gene>
<proteinExistence type="inferred from homology"/>
<dbReference type="EMBL" id="NHNT01000001">
    <property type="protein sequence ID" value="OUZ40379.1"/>
    <property type="molecule type" value="Genomic_DNA"/>
</dbReference>
<dbReference type="InterPro" id="IPR027417">
    <property type="entry name" value="P-loop_NTPase"/>
</dbReference>
<sequence length="423" mass="48892">MLLIKKEFLEQSILATMLEENYLIMDSQLKPEMFYGQHHRQLFMLMQQLVTEGHPVDYLTLSARFEQMETIGLSYITELMMFANAEKFDDYAQLLREIWRERQKAQILFQAAEGDWAIPQIIERLDHTQLEGNHIDTSITQNLVAMHNRPWEEVNTPGLIVPHIHDLASIIDGFRPGELTIIAARPSMGKTDVMNNFALQAGWQGHLPIIFSLEMSKTILLDRFIATTGHYSRLKMRNPKQYFSEDQKNKWMHVLDDVNKSSIHIDDRSSLTMPQIRSQARRIIRQNQNKTPVILIDYLQIIQTDGDYEHSAMAMGKISRALKQMAKEFNCPVICLSQLNRNVEARSNKRPLMSDLRDSGSIEQDADVIILLYRNSYYETEKTNAPDLLEFIVAKNRNGPTGLAKAIYNKKTGHIWTRSEVNA</sequence>
<evidence type="ECO:0000256" key="7">
    <source>
        <dbReference type="ARBA" id="ARBA00023125"/>
    </source>
</evidence>
<dbReference type="InterPro" id="IPR036185">
    <property type="entry name" value="DNA_heli_DnaB-like_N_sf"/>
</dbReference>
<evidence type="ECO:0000256" key="3">
    <source>
        <dbReference type="ARBA" id="ARBA00022741"/>
    </source>
</evidence>
<reference evidence="12 13" key="1">
    <citation type="journal article" date="2017" name="Int. J. Syst. Evol. Microbiol.">
        <title>Solibacillus kalamii sp. nov., isolated from a high-efficiency particulate arrestance filter system used in the International Space Station.</title>
        <authorList>
            <person name="Checinska Sielaff A."/>
            <person name="Kumar R.M."/>
            <person name="Pal D."/>
            <person name="Mayilraj S."/>
            <person name="Venkateswaran K."/>
        </authorList>
    </citation>
    <scope>NUCLEOTIDE SEQUENCE [LARGE SCALE GENOMIC DNA]</scope>
    <source>
        <strain evidence="12 13">ISSFR-015</strain>
    </source>
</reference>
<dbReference type="InterPro" id="IPR007694">
    <property type="entry name" value="DNA_helicase_DnaB-like_C"/>
</dbReference>
<dbReference type="EC" id="5.6.2.3" evidence="9"/>
<evidence type="ECO:0000256" key="10">
    <source>
        <dbReference type="ARBA" id="ARBA00048954"/>
    </source>
</evidence>
<keyword evidence="8" id="KW-0413">Isomerase</keyword>
<dbReference type="SUPFAM" id="SSF48024">
    <property type="entry name" value="N-terminal domain of DnaB helicase"/>
    <property type="match status" value="1"/>
</dbReference>
<keyword evidence="4" id="KW-0378">Hydrolase</keyword>
<feature type="domain" description="SF4 helicase" evidence="11">
    <location>
        <begin position="153"/>
        <end position="422"/>
    </location>
</feature>
<dbReference type="SUPFAM" id="SSF52540">
    <property type="entry name" value="P-loop containing nucleoside triphosphate hydrolases"/>
    <property type="match status" value="1"/>
</dbReference>
<dbReference type="PANTHER" id="PTHR30153:SF2">
    <property type="entry name" value="REPLICATIVE DNA HELICASE"/>
    <property type="match status" value="1"/>
</dbReference>
<dbReference type="Gene3D" id="1.10.860.10">
    <property type="entry name" value="DNAb Helicase, Chain A"/>
    <property type="match status" value="1"/>
</dbReference>
<keyword evidence="3" id="KW-0547">Nucleotide-binding</keyword>